<feature type="signal peptide" evidence="1">
    <location>
        <begin position="1"/>
        <end position="17"/>
    </location>
</feature>
<protein>
    <recommendedName>
        <fullName evidence="4">CBM-cenC domain-containing protein</fullName>
    </recommendedName>
</protein>
<gene>
    <name evidence="2" type="ORF">B0T18DRAFT_131833</name>
</gene>
<accession>A0AA40ETU7</accession>
<dbReference type="EMBL" id="JAUKUD010000004">
    <property type="protein sequence ID" value="KAK0745428.1"/>
    <property type="molecule type" value="Genomic_DNA"/>
</dbReference>
<evidence type="ECO:0000256" key="1">
    <source>
        <dbReference type="SAM" id="SignalP"/>
    </source>
</evidence>
<name>A0AA40ETU7_9PEZI</name>
<sequence length="371" mass="38245">MKATTVVVALLAAAADAKRVCTRPSAAPGACSTGKCLRAINSIPALGEAFCSSWLGVAHSAVTTVVTETATATATTTATETATETVTNLLTETSTTVVAVTTGTTTVTQGATTVFMKRAVPSVPSVDEHADILSGCRSVSSRISSACSCFLKDSTTAAVLVSQTTTATTTVTETSLKTETTTEVTATTTVIPETVTTALLAATTVPAVVTIPAQPILVPGLESYVTTGNIAPWEIKTPAGGKIEIINGVNACYVEGGVTTCGGGQVVIRPYPPPGGYVGIVQEFQARPSTKYNFSFLVRCLNYDSNSGIDVRYAGTIVGGYRCNGGSFVKVSGILFTTDATGRGLIDIRFVGTADTPYLYFYADNFMATVV</sequence>
<evidence type="ECO:0000313" key="2">
    <source>
        <dbReference type="EMBL" id="KAK0745428.1"/>
    </source>
</evidence>
<evidence type="ECO:0000313" key="3">
    <source>
        <dbReference type="Proteomes" id="UP001172155"/>
    </source>
</evidence>
<dbReference type="AlphaFoldDB" id="A0AA40ETU7"/>
<keyword evidence="1" id="KW-0732">Signal</keyword>
<comment type="caution">
    <text evidence="2">The sequence shown here is derived from an EMBL/GenBank/DDBJ whole genome shotgun (WGS) entry which is preliminary data.</text>
</comment>
<organism evidence="2 3">
    <name type="scientific">Schizothecium vesticola</name>
    <dbReference type="NCBI Taxonomy" id="314040"/>
    <lineage>
        <taxon>Eukaryota</taxon>
        <taxon>Fungi</taxon>
        <taxon>Dikarya</taxon>
        <taxon>Ascomycota</taxon>
        <taxon>Pezizomycotina</taxon>
        <taxon>Sordariomycetes</taxon>
        <taxon>Sordariomycetidae</taxon>
        <taxon>Sordariales</taxon>
        <taxon>Schizotheciaceae</taxon>
        <taxon>Schizothecium</taxon>
    </lineage>
</organism>
<evidence type="ECO:0008006" key="4">
    <source>
        <dbReference type="Google" id="ProtNLM"/>
    </source>
</evidence>
<keyword evidence="3" id="KW-1185">Reference proteome</keyword>
<dbReference type="Proteomes" id="UP001172155">
    <property type="component" value="Unassembled WGS sequence"/>
</dbReference>
<feature type="chain" id="PRO_5041271398" description="CBM-cenC domain-containing protein" evidence="1">
    <location>
        <begin position="18"/>
        <end position="371"/>
    </location>
</feature>
<reference evidence="2" key="1">
    <citation type="submission" date="2023-06" db="EMBL/GenBank/DDBJ databases">
        <title>Genome-scale phylogeny and comparative genomics of the fungal order Sordariales.</title>
        <authorList>
            <consortium name="Lawrence Berkeley National Laboratory"/>
            <person name="Hensen N."/>
            <person name="Bonometti L."/>
            <person name="Westerberg I."/>
            <person name="Brannstrom I.O."/>
            <person name="Guillou S."/>
            <person name="Cros-Aarteil S."/>
            <person name="Calhoun S."/>
            <person name="Haridas S."/>
            <person name="Kuo A."/>
            <person name="Mondo S."/>
            <person name="Pangilinan J."/>
            <person name="Riley R."/>
            <person name="LaButti K."/>
            <person name="Andreopoulos B."/>
            <person name="Lipzen A."/>
            <person name="Chen C."/>
            <person name="Yanf M."/>
            <person name="Daum C."/>
            <person name="Ng V."/>
            <person name="Clum A."/>
            <person name="Steindorff A."/>
            <person name="Ohm R."/>
            <person name="Martin F."/>
            <person name="Silar P."/>
            <person name="Natvig D."/>
            <person name="Lalanne C."/>
            <person name="Gautier V."/>
            <person name="Ament-velasquez S.L."/>
            <person name="Kruys A."/>
            <person name="Hutchinson M.I."/>
            <person name="Powell A.J."/>
            <person name="Barry K."/>
            <person name="Miller A.N."/>
            <person name="Grigoriev I.V."/>
            <person name="Debuchy R."/>
            <person name="Gladieux P."/>
            <person name="Thoren M.H."/>
            <person name="Johannesson H."/>
        </authorList>
    </citation>
    <scope>NUCLEOTIDE SEQUENCE</scope>
    <source>
        <strain evidence="2">SMH3187-1</strain>
    </source>
</reference>
<proteinExistence type="predicted"/>